<organism evidence="11 12">
    <name type="scientific">Clytia hemisphaerica</name>
    <dbReference type="NCBI Taxonomy" id="252671"/>
    <lineage>
        <taxon>Eukaryota</taxon>
        <taxon>Metazoa</taxon>
        <taxon>Cnidaria</taxon>
        <taxon>Hydrozoa</taxon>
        <taxon>Hydroidolina</taxon>
        <taxon>Leptothecata</taxon>
        <taxon>Obeliida</taxon>
        <taxon>Clytiidae</taxon>
        <taxon>Clytia</taxon>
    </lineage>
</organism>
<dbReference type="Proteomes" id="UP000594262">
    <property type="component" value="Unplaced"/>
</dbReference>
<comment type="similarity">
    <text evidence="2 9">Belongs to the chondroitin N-acetylgalactosaminyltransferase family.</text>
</comment>
<dbReference type="InterPro" id="IPR029044">
    <property type="entry name" value="Nucleotide-diphossugar_trans"/>
</dbReference>
<comment type="subcellular location">
    <subcellularLocation>
        <location evidence="1 9">Golgi apparatus</location>
        <location evidence="1 9">Golgi stack membrane</location>
        <topology evidence="1 9">Single-pass type II membrane protein</topology>
    </subcellularLocation>
</comment>
<evidence type="ECO:0000256" key="4">
    <source>
        <dbReference type="ARBA" id="ARBA00022692"/>
    </source>
</evidence>
<dbReference type="EC" id="2.4.1.-" evidence="9"/>
<dbReference type="SUPFAM" id="SSF53448">
    <property type="entry name" value="Nucleotide-diphospho-sugar transferases"/>
    <property type="match status" value="1"/>
</dbReference>
<protein>
    <recommendedName>
        <fullName evidence="9">Hexosyltransferase</fullName>
        <ecNumber evidence="9">2.4.1.-</ecNumber>
    </recommendedName>
</protein>
<keyword evidence="8 9" id="KW-0472">Membrane</keyword>
<keyword evidence="12" id="KW-1185">Reference proteome</keyword>
<evidence type="ECO:0000256" key="8">
    <source>
        <dbReference type="ARBA" id="ARBA00023136"/>
    </source>
</evidence>
<keyword evidence="4 9" id="KW-0812">Transmembrane</keyword>
<proteinExistence type="inferred from homology"/>
<feature type="region of interest" description="Disordered" evidence="10">
    <location>
        <begin position="124"/>
        <end position="184"/>
    </location>
</feature>
<evidence type="ECO:0000313" key="11">
    <source>
        <dbReference type="EnsemblMetazoa" id="CLYHEMP007322.1"/>
    </source>
</evidence>
<dbReference type="InterPro" id="IPR051227">
    <property type="entry name" value="CS_glycosyltransferase"/>
</dbReference>
<dbReference type="PANTHER" id="PTHR12369">
    <property type="entry name" value="CHONDROITIN SYNTHASE"/>
    <property type="match status" value="1"/>
</dbReference>
<feature type="compositionally biased region" description="Low complexity" evidence="10">
    <location>
        <begin position="172"/>
        <end position="182"/>
    </location>
</feature>
<dbReference type="AlphaFoldDB" id="A0A7M5U814"/>
<dbReference type="OrthoDB" id="5971499at2759"/>
<evidence type="ECO:0000256" key="10">
    <source>
        <dbReference type="SAM" id="MobiDB-lite"/>
    </source>
</evidence>
<dbReference type="InterPro" id="IPR008428">
    <property type="entry name" value="Chond_GalNAc"/>
</dbReference>
<feature type="transmembrane region" description="Helical" evidence="9">
    <location>
        <begin position="12"/>
        <end position="32"/>
    </location>
</feature>
<sequence>MRYYVLPSNLKYFLLLSIFILVVANLLILSRLDSLKNDLLSNLFETTKEPEPDRATLEMLENKPEFERPYKESYQTKKSFEDKLLQYISFRAKEKQQNLHVQINTNTYVHEKAKKIFKIKKNQTSMELTSDTSTEPETIILRSTESQKRAQNPTSASHETRQRPQTTGPVPSESAESAESDSNGSTKIKFLQGAIMDKWLDTCMNMTTWNNRWFPLFPKIPQESIIVQQLNDPNLIMGSLLRRVYGFMRVNLSGEYHFQLKTHEGAEVLLEDTGMTMQNFTDDFSDLEKLRNWKELMYINVTLKQMQEQNIFQRGVLIHYKSPIQKVYLKCDQVYHIEILQGGRFYSDYHLKWKKATDKGELRKIDKDSLFHTHSTNSRSLPSLLWHKNPPRERYSYSREEKQRLDFYKHKTLDISNILRLSENLKCPKTEWYKRNITQLYLGRIFVDYQLVYPKNFLEYKGGWPLNHLLLNETEAIGVAQKTFNHVKSMYKSQGMKLKSIVHIQKNVDSRFYQYTEWWQNHYFVEIDIEIPLDEQENKAFPLVGNKNNVLRLAQYVHVTPSNDACFMADWEWRENVEVEILTPIRNQIQWLEYLLVMLENVVKKTHENKITLNVIDYKSDDGYVLSLLNKFDVKYKYILADDVTFNKVKALNIGLSHIGNNNSIVFVMDLHLQLPLNIFDRIRKFTIQDKTTFCPTLLKFQCGEHEQYTTLHETLWIDAGMA</sequence>
<dbReference type="Pfam" id="PF05679">
    <property type="entry name" value="CHGN"/>
    <property type="match status" value="1"/>
</dbReference>
<reference evidence="11" key="1">
    <citation type="submission" date="2021-01" db="UniProtKB">
        <authorList>
            <consortium name="EnsemblMetazoa"/>
        </authorList>
    </citation>
    <scope>IDENTIFICATION</scope>
</reference>
<dbReference type="EnsemblMetazoa" id="CLYHEMT007322.1">
    <property type="protein sequence ID" value="CLYHEMP007322.1"/>
    <property type="gene ID" value="CLYHEMG007322"/>
</dbReference>
<keyword evidence="3 9" id="KW-0808">Transferase</keyword>
<evidence type="ECO:0000313" key="12">
    <source>
        <dbReference type="Proteomes" id="UP000594262"/>
    </source>
</evidence>
<evidence type="ECO:0000256" key="7">
    <source>
        <dbReference type="ARBA" id="ARBA00023034"/>
    </source>
</evidence>
<keyword evidence="5 9" id="KW-0735">Signal-anchor</keyword>
<name>A0A7M5U814_9CNID</name>
<feature type="compositionally biased region" description="Polar residues" evidence="10">
    <location>
        <begin position="124"/>
        <end position="169"/>
    </location>
</feature>
<evidence type="ECO:0000256" key="2">
    <source>
        <dbReference type="ARBA" id="ARBA00009239"/>
    </source>
</evidence>
<evidence type="ECO:0000256" key="1">
    <source>
        <dbReference type="ARBA" id="ARBA00004447"/>
    </source>
</evidence>
<dbReference type="PANTHER" id="PTHR12369:SF5">
    <property type="entry name" value="HEXOSYLTRANSFERASE"/>
    <property type="match status" value="1"/>
</dbReference>
<dbReference type="GO" id="GO:0032580">
    <property type="term" value="C:Golgi cisterna membrane"/>
    <property type="evidence" value="ECO:0007669"/>
    <property type="project" value="UniProtKB-SubCell"/>
</dbReference>
<evidence type="ECO:0000256" key="3">
    <source>
        <dbReference type="ARBA" id="ARBA00022679"/>
    </source>
</evidence>
<keyword evidence="6 9" id="KW-1133">Transmembrane helix</keyword>
<accession>A0A7M5U814</accession>
<keyword evidence="7 9" id="KW-0333">Golgi apparatus</keyword>
<evidence type="ECO:0000256" key="9">
    <source>
        <dbReference type="RuleBase" id="RU364016"/>
    </source>
</evidence>
<dbReference type="GO" id="GO:0008376">
    <property type="term" value="F:acetylgalactosaminyltransferase activity"/>
    <property type="evidence" value="ECO:0007669"/>
    <property type="project" value="InterPro"/>
</dbReference>
<evidence type="ECO:0000256" key="5">
    <source>
        <dbReference type="ARBA" id="ARBA00022968"/>
    </source>
</evidence>
<evidence type="ECO:0000256" key="6">
    <source>
        <dbReference type="ARBA" id="ARBA00022989"/>
    </source>
</evidence>